<dbReference type="InParanoid" id="A0A3N1HTJ1"/>
<evidence type="ECO:0000313" key="10">
    <source>
        <dbReference type="Proteomes" id="UP000276232"/>
    </source>
</evidence>
<sequence length="621" mass="63330">MVPSGVPPAASPPVPPPARSDRPPLVTARLQDALEACRGHRTGEVADDVPQLADADPELFGVALATLDGHVHEVGDSRRPFTVQSLSKPFAYALALADRGADEVAAHVGVEPSGEAYDAISLEAGTDRPRNPMINAGALATTSLVRAGDAAERSERLRDLLSRLAGHELVVDEEAAAAELASGRRNRALAHLLSAHGMLGVDDPEEAVAAYARQCAVLVDARDLAVVGATLAAGGVHPSTGERVLEVDVVRQVLAVMLTCGMYDAAGDWAATVGMPAKSGICGGLLAVAPAEVGLAAWSPRLDPHGRSVRGLEAVRRLSGGLDLHALHVRRAARAPLRTSTDVARRPSLRPRPVEDARLLTRVGPRAPVHVLHGDVGVAAAERAVRLVERAGEDLDVVVLDLRAVDELLPAAARLLDDLAAVLAEDGRRVLVVDPEGLLAAALDGREPAAAVHGDREGAVVAAEEELLRRHAAREDGTSAAPGPGDHPLLTALDDAAAVVAAGTAVTAADGEAVALDPAALHLVLAGTVRPAGPPAPGAPASFGAGTCAGGPGLPLPPVDDGGVPATADGDVRLLVLDAAALDDLGRDHPRTAAGLWRALADGATARAARLAREVAAADAA</sequence>
<comment type="catalytic activity">
    <reaction evidence="5 7">
        <text>L-glutamine + H2O = L-glutamate + NH4(+)</text>
        <dbReference type="Rhea" id="RHEA:15889"/>
        <dbReference type="ChEBI" id="CHEBI:15377"/>
        <dbReference type="ChEBI" id="CHEBI:28938"/>
        <dbReference type="ChEBI" id="CHEBI:29985"/>
        <dbReference type="ChEBI" id="CHEBI:58359"/>
        <dbReference type="EC" id="3.5.1.2"/>
    </reaction>
</comment>
<reference evidence="9 10" key="1">
    <citation type="journal article" date="2015" name="Stand. Genomic Sci.">
        <title>Genomic Encyclopedia of Bacterial and Archaeal Type Strains, Phase III: the genomes of soil and plant-associated and newly described type strains.</title>
        <authorList>
            <person name="Whitman W.B."/>
            <person name="Woyke T."/>
            <person name="Klenk H.P."/>
            <person name="Zhou Y."/>
            <person name="Lilburn T.G."/>
            <person name="Beck B.J."/>
            <person name="De Vos P."/>
            <person name="Vandamme P."/>
            <person name="Eisen J.A."/>
            <person name="Garrity G."/>
            <person name="Hugenholtz P."/>
            <person name="Kyrpides N.C."/>
        </authorList>
    </citation>
    <scope>NUCLEOTIDE SEQUENCE [LARGE SCALE GENOMIC DNA]</scope>
    <source>
        <strain evidence="9 10">CECT 7306</strain>
    </source>
</reference>
<keyword evidence="4 7" id="KW-0378">Hydrolase</keyword>
<organism evidence="9 10">
    <name type="scientific">Pseudokineococcus lusitanus</name>
    <dbReference type="NCBI Taxonomy" id="763993"/>
    <lineage>
        <taxon>Bacteria</taxon>
        <taxon>Bacillati</taxon>
        <taxon>Actinomycetota</taxon>
        <taxon>Actinomycetes</taxon>
        <taxon>Kineosporiales</taxon>
        <taxon>Kineosporiaceae</taxon>
        <taxon>Pseudokineococcus</taxon>
    </lineage>
</organism>
<keyword evidence="7" id="KW-0007">Acetylation</keyword>
<dbReference type="HAMAP" id="MF_00313">
    <property type="entry name" value="Glutaminase"/>
    <property type="match status" value="1"/>
</dbReference>
<dbReference type="InterPro" id="IPR036513">
    <property type="entry name" value="STAS_dom_sf"/>
</dbReference>
<dbReference type="PANTHER" id="PTHR12544">
    <property type="entry name" value="GLUTAMINASE"/>
    <property type="match status" value="1"/>
</dbReference>
<dbReference type="GO" id="GO:0004359">
    <property type="term" value="F:glutaminase activity"/>
    <property type="evidence" value="ECO:0007669"/>
    <property type="project" value="UniProtKB-UniRule"/>
</dbReference>
<proteinExistence type="inferred from homology"/>
<dbReference type="FunFam" id="3.40.710.10:FF:000005">
    <property type="entry name" value="Glutaminase"/>
    <property type="match status" value="1"/>
</dbReference>
<evidence type="ECO:0000256" key="1">
    <source>
        <dbReference type="ARBA" id="ARBA00011076"/>
    </source>
</evidence>
<evidence type="ECO:0000256" key="4">
    <source>
        <dbReference type="ARBA" id="ARBA00022801"/>
    </source>
</evidence>
<evidence type="ECO:0000256" key="6">
    <source>
        <dbReference type="ARBA" id="ARBA00070405"/>
    </source>
</evidence>
<dbReference type="InterPro" id="IPR015868">
    <property type="entry name" value="Glutaminase"/>
</dbReference>
<feature type="binding site" evidence="7">
    <location>
        <position position="263"/>
    </location>
    <ligand>
        <name>substrate</name>
    </ligand>
</feature>
<feature type="binding site" evidence="7">
    <location>
        <position position="186"/>
    </location>
    <ligand>
        <name>substrate</name>
    </ligand>
</feature>
<dbReference type="SUPFAM" id="SSF56601">
    <property type="entry name" value="beta-lactamase/transpeptidase-like"/>
    <property type="match status" value="1"/>
</dbReference>
<dbReference type="Gene3D" id="3.30.750.24">
    <property type="entry name" value="STAS domain"/>
    <property type="match status" value="1"/>
</dbReference>
<feature type="binding site" evidence="7">
    <location>
        <position position="85"/>
    </location>
    <ligand>
        <name>substrate</name>
    </ligand>
</feature>
<accession>A0A3N1HTJ1</accession>
<comment type="caution">
    <text evidence="7">Lacks conserved residue(s) required for the propagation of feature annotation.</text>
</comment>
<evidence type="ECO:0000313" key="9">
    <source>
        <dbReference type="EMBL" id="ROP45838.1"/>
    </source>
</evidence>
<dbReference type="AlphaFoldDB" id="A0A3N1HTJ1"/>
<dbReference type="GO" id="GO:0006537">
    <property type="term" value="P:glutamate biosynthetic process"/>
    <property type="evidence" value="ECO:0007669"/>
    <property type="project" value="TreeGrafter"/>
</dbReference>
<gene>
    <name evidence="7" type="primary">glsA</name>
    <name evidence="9" type="ORF">EDC03_0447</name>
</gene>
<feature type="binding site" evidence="7">
    <location>
        <position position="179"/>
    </location>
    <ligand>
        <name>substrate</name>
    </ligand>
</feature>
<dbReference type="InterPro" id="IPR012338">
    <property type="entry name" value="Beta-lactam/transpept-like"/>
</dbReference>
<evidence type="ECO:0000256" key="8">
    <source>
        <dbReference type="SAM" id="MobiDB-lite"/>
    </source>
</evidence>
<dbReference type="EMBL" id="RJKN01000001">
    <property type="protein sequence ID" value="ROP45838.1"/>
    <property type="molecule type" value="Genomic_DNA"/>
</dbReference>
<dbReference type="Pfam" id="PF04960">
    <property type="entry name" value="Glutaminase"/>
    <property type="match status" value="1"/>
</dbReference>
<keyword evidence="10" id="KW-1185">Reference proteome</keyword>
<evidence type="ECO:0000256" key="5">
    <source>
        <dbReference type="ARBA" id="ARBA00049534"/>
    </source>
</evidence>
<name>A0A3N1HTJ1_9ACTN</name>
<dbReference type="PANTHER" id="PTHR12544:SF29">
    <property type="entry name" value="GLUTAMINASE"/>
    <property type="match status" value="1"/>
</dbReference>
<feature type="binding site" evidence="7">
    <location>
        <position position="135"/>
    </location>
    <ligand>
        <name>substrate</name>
    </ligand>
</feature>
<evidence type="ECO:0000256" key="7">
    <source>
        <dbReference type="HAMAP-Rule" id="MF_00313"/>
    </source>
</evidence>
<feature type="region of interest" description="Disordered" evidence="8">
    <location>
        <begin position="1"/>
        <end position="23"/>
    </location>
</feature>
<dbReference type="Proteomes" id="UP000276232">
    <property type="component" value="Unassembled WGS sequence"/>
</dbReference>
<feature type="compositionally biased region" description="Pro residues" evidence="8">
    <location>
        <begin position="1"/>
        <end position="18"/>
    </location>
</feature>
<protein>
    <recommendedName>
        <fullName evidence="6 7">Glutaminase</fullName>
        <ecNumber evidence="3 7">3.5.1.2</ecNumber>
    </recommendedName>
</protein>
<comment type="caution">
    <text evidence="9">The sequence shown here is derived from an EMBL/GenBank/DDBJ whole genome shotgun (WGS) entry which is preliminary data.</text>
</comment>
<dbReference type="FunCoup" id="A0A3N1HTJ1">
    <property type="interactions" value="1"/>
</dbReference>
<dbReference type="Gene3D" id="3.40.710.10">
    <property type="entry name" value="DD-peptidase/beta-lactamase superfamily"/>
    <property type="match status" value="1"/>
</dbReference>
<dbReference type="GO" id="GO:0006543">
    <property type="term" value="P:L-glutamine catabolic process"/>
    <property type="evidence" value="ECO:0007669"/>
    <property type="project" value="TreeGrafter"/>
</dbReference>
<evidence type="ECO:0000256" key="3">
    <source>
        <dbReference type="ARBA" id="ARBA00012918"/>
    </source>
</evidence>
<feature type="binding site" evidence="7">
    <location>
        <position position="211"/>
    </location>
    <ligand>
        <name>substrate</name>
    </ligand>
</feature>
<dbReference type="EC" id="3.5.1.2" evidence="3 7"/>
<dbReference type="NCBIfam" id="TIGR03814">
    <property type="entry name" value="Gln_ase"/>
    <property type="match status" value="1"/>
</dbReference>
<evidence type="ECO:0000256" key="2">
    <source>
        <dbReference type="ARBA" id="ARBA00011881"/>
    </source>
</evidence>
<comment type="similarity">
    <text evidence="1 7">Belongs to the glutaminase family.</text>
</comment>
<comment type="subunit">
    <text evidence="2 7">Homotetramer.</text>
</comment>